<evidence type="ECO:0000313" key="2">
    <source>
        <dbReference type="Proteomes" id="UP001596162"/>
    </source>
</evidence>
<evidence type="ECO:0008006" key="3">
    <source>
        <dbReference type="Google" id="ProtNLM"/>
    </source>
</evidence>
<dbReference type="InterPro" id="IPR053841">
    <property type="entry name" value="MksE"/>
</dbReference>
<protein>
    <recommendedName>
        <fullName evidence="3">DUF4145 domain-containing protein</fullName>
    </recommendedName>
</protein>
<gene>
    <name evidence="1" type="ORF">ACFPH8_05675</name>
</gene>
<dbReference type="RefSeq" id="WP_376859205.1">
    <property type="nucleotide sequence ID" value="NZ_JBHSLA010000002.1"/>
</dbReference>
<name>A0ABW0C480_9FLAO</name>
<comment type="caution">
    <text evidence="1">The sequence shown here is derived from an EMBL/GenBank/DDBJ whole genome shotgun (WGS) entry which is preliminary data.</text>
</comment>
<proteinExistence type="predicted"/>
<reference evidence="2" key="1">
    <citation type="journal article" date="2019" name="Int. J. Syst. Evol. Microbiol.">
        <title>The Global Catalogue of Microorganisms (GCM) 10K type strain sequencing project: providing services to taxonomists for standard genome sequencing and annotation.</title>
        <authorList>
            <consortium name="The Broad Institute Genomics Platform"/>
            <consortium name="The Broad Institute Genome Sequencing Center for Infectious Disease"/>
            <person name="Wu L."/>
            <person name="Ma J."/>
        </authorList>
    </citation>
    <scope>NUCLEOTIDE SEQUENCE [LARGE SCALE GENOMIC DNA]</scope>
    <source>
        <strain evidence="2">JCM 17978</strain>
    </source>
</reference>
<dbReference type="Proteomes" id="UP001596162">
    <property type="component" value="Unassembled WGS sequence"/>
</dbReference>
<dbReference type="Pfam" id="PF21980">
    <property type="entry name" value="MksE"/>
    <property type="match status" value="1"/>
</dbReference>
<accession>A0ABW0C480</accession>
<keyword evidence="2" id="KW-1185">Reference proteome</keyword>
<organism evidence="1 2">
    <name type="scientific">Bizionia hallyeonensis</name>
    <dbReference type="NCBI Taxonomy" id="1123757"/>
    <lineage>
        <taxon>Bacteria</taxon>
        <taxon>Pseudomonadati</taxon>
        <taxon>Bacteroidota</taxon>
        <taxon>Flavobacteriia</taxon>
        <taxon>Flavobacteriales</taxon>
        <taxon>Flavobacteriaceae</taxon>
        <taxon>Bizionia</taxon>
    </lineage>
</organism>
<evidence type="ECO:0000313" key="1">
    <source>
        <dbReference type="EMBL" id="MFC5194812.1"/>
    </source>
</evidence>
<dbReference type="EMBL" id="JBHSLA010000002">
    <property type="protein sequence ID" value="MFC5194812.1"/>
    <property type="molecule type" value="Genomic_DNA"/>
</dbReference>
<sequence length="175" mass="20670">MYPNKHKQIVTSLMDGRFITIDESYFDIVKENQDFYAEFFDKSFGFELKNTQEFYYLTSEETNENTSRDISIFFSIFCYELDKDGKNFMDELGFSDFHIEEIVDYIKNSSWTDIVKSNKQLNDADSIKRLVGSTMVKRNIAVKHSDDNYSFTKAYKLFIDFARELIKFEPNNANA</sequence>